<keyword evidence="8" id="KW-1185">Reference proteome</keyword>
<dbReference type="GO" id="GO:0004057">
    <property type="term" value="F:arginyl-tRNA--protein transferase activity"/>
    <property type="evidence" value="ECO:0007669"/>
    <property type="project" value="InterPro"/>
</dbReference>
<organism evidence="7 8">
    <name type="scientific">Sulfuritortus calidifontis</name>
    <dbReference type="NCBI Taxonomy" id="1914471"/>
    <lineage>
        <taxon>Bacteria</taxon>
        <taxon>Pseudomonadati</taxon>
        <taxon>Pseudomonadota</taxon>
        <taxon>Betaproteobacteria</taxon>
        <taxon>Nitrosomonadales</taxon>
        <taxon>Thiobacillaceae</taxon>
        <taxon>Sulfuritortus</taxon>
    </lineage>
</organism>
<dbReference type="PANTHER" id="PTHR21367:SF1">
    <property type="entry name" value="ARGINYL-TRNA--PROTEIN TRANSFERASE 1"/>
    <property type="match status" value="1"/>
</dbReference>
<dbReference type="InterPro" id="IPR007472">
    <property type="entry name" value="N-end_Aminoacyl_Trfase_C"/>
</dbReference>
<dbReference type="Proteomes" id="UP000295135">
    <property type="component" value="Unassembled WGS sequence"/>
</dbReference>
<comment type="subcellular location">
    <subcellularLocation>
        <location evidence="4">Cytoplasm</location>
    </subcellularLocation>
</comment>
<dbReference type="EC" id="2.3.2.29" evidence="4"/>
<dbReference type="InterPro" id="IPR007471">
    <property type="entry name" value="N-end_Aminoacyl_Trfase_N"/>
</dbReference>
<name>A0A4V2UR39_9PROT</name>
<dbReference type="InterPro" id="IPR030700">
    <property type="entry name" value="N-end_Aminoacyl_Trfase"/>
</dbReference>
<evidence type="ECO:0000259" key="6">
    <source>
        <dbReference type="Pfam" id="PF04377"/>
    </source>
</evidence>
<dbReference type="InterPro" id="IPR017138">
    <property type="entry name" value="Asp_Glu_LeuTrfase"/>
</dbReference>
<dbReference type="GO" id="GO:0005737">
    <property type="term" value="C:cytoplasm"/>
    <property type="evidence" value="ECO:0007669"/>
    <property type="project" value="UniProtKB-SubCell"/>
</dbReference>
<accession>A0A4V2UR39</accession>
<dbReference type="HAMAP" id="MF_00689">
    <property type="entry name" value="Bpt"/>
    <property type="match status" value="1"/>
</dbReference>
<evidence type="ECO:0000313" key="7">
    <source>
        <dbReference type="EMBL" id="TCS73897.1"/>
    </source>
</evidence>
<comment type="caution">
    <text evidence="7">The sequence shown here is derived from an EMBL/GenBank/DDBJ whole genome shotgun (WGS) entry which is preliminary data.</text>
</comment>
<evidence type="ECO:0000256" key="1">
    <source>
        <dbReference type="ARBA" id="ARBA00022490"/>
    </source>
</evidence>
<dbReference type="PIRSF" id="PIRSF037208">
    <property type="entry name" value="ATE_pro_prd"/>
    <property type="match status" value="1"/>
</dbReference>
<proteinExistence type="inferred from homology"/>
<dbReference type="Pfam" id="PF04377">
    <property type="entry name" value="ATE_C"/>
    <property type="match status" value="1"/>
</dbReference>
<comment type="function">
    <text evidence="4">Functions in the N-end rule pathway of protein degradation where it conjugates Leu from its aminoacyl-tRNA to the N-termini of proteins containing an N-terminal aspartate or glutamate.</text>
</comment>
<sequence>MTSLRELPIHRLQLYLTAPYPCSYLPQRQARSQVATPYSLIDTTVYSELVRAGFRRSGLFVYRPRCDTCRACVPVRVPVDAFVPNRSQRRCNARNQDLVLELKPLSFEEEHYRLYRRYQQSRHPGGGMDEDDREQYRSFLLKSQVDSALAEFRLDGEVVMVGLIDRLLDGLSAVYTFYEPALVRRSLGVYGVLAEIELARKLGLPYLYLGYWIQESPKMAYKTQYRPIEGLLDGQWQRLQEES</sequence>
<dbReference type="Pfam" id="PF04376">
    <property type="entry name" value="ATE_N"/>
    <property type="match status" value="1"/>
</dbReference>
<dbReference type="InterPro" id="IPR016181">
    <property type="entry name" value="Acyl_CoA_acyltransferase"/>
</dbReference>
<keyword evidence="1 4" id="KW-0963">Cytoplasm</keyword>
<evidence type="ECO:0000256" key="2">
    <source>
        <dbReference type="ARBA" id="ARBA00022679"/>
    </source>
</evidence>
<gene>
    <name evidence="4" type="primary">bpt</name>
    <name evidence="7" type="ORF">EDC61_101119</name>
</gene>
<dbReference type="GO" id="GO:0008914">
    <property type="term" value="F:leucyl-tRNA--protein transferase activity"/>
    <property type="evidence" value="ECO:0007669"/>
    <property type="project" value="UniProtKB-UniRule"/>
</dbReference>
<keyword evidence="3 4" id="KW-0012">Acyltransferase</keyword>
<dbReference type="NCBIfam" id="NF002342">
    <property type="entry name" value="PRK01305.1-3"/>
    <property type="match status" value="1"/>
</dbReference>
<dbReference type="NCBIfam" id="NF002341">
    <property type="entry name" value="PRK01305.1-1"/>
    <property type="match status" value="1"/>
</dbReference>
<comment type="catalytic activity">
    <reaction evidence="4">
        <text>N-terminal L-aspartyl-[protein] + L-leucyl-tRNA(Leu) = N-terminal L-leucyl-L-aspartyl-[protein] + tRNA(Leu) + H(+)</text>
        <dbReference type="Rhea" id="RHEA:50420"/>
        <dbReference type="Rhea" id="RHEA-COMP:9613"/>
        <dbReference type="Rhea" id="RHEA-COMP:9622"/>
        <dbReference type="Rhea" id="RHEA-COMP:12669"/>
        <dbReference type="Rhea" id="RHEA-COMP:12674"/>
        <dbReference type="ChEBI" id="CHEBI:15378"/>
        <dbReference type="ChEBI" id="CHEBI:64720"/>
        <dbReference type="ChEBI" id="CHEBI:78442"/>
        <dbReference type="ChEBI" id="CHEBI:78494"/>
        <dbReference type="ChEBI" id="CHEBI:133042"/>
        <dbReference type="EC" id="2.3.2.29"/>
    </reaction>
</comment>
<evidence type="ECO:0000259" key="5">
    <source>
        <dbReference type="Pfam" id="PF04376"/>
    </source>
</evidence>
<reference evidence="7 8" key="1">
    <citation type="submission" date="2019-03" db="EMBL/GenBank/DDBJ databases">
        <title>Genomic Encyclopedia of Type Strains, Phase IV (KMG-IV): sequencing the most valuable type-strain genomes for metagenomic binning, comparative biology and taxonomic classification.</title>
        <authorList>
            <person name="Goeker M."/>
        </authorList>
    </citation>
    <scope>NUCLEOTIDE SEQUENCE [LARGE SCALE GENOMIC DNA]</scope>
    <source>
        <strain evidence="7 8">DSM 103923</strain>
    </source>
</reference>
<dbReference type="RefSeq" id="WP_126459644.1">
    <property type="nucleotide sequence ID" value="NZ_AP018721.1"/>
</dbReference>
<dbReference type="AlphaFoldDB" id="A0A4V2UR39"/>
<dbReference type="GO" id="GO:0071596">
    <property type="term" value="P:ubiquitin-dependent protein catabolic process via the N-end rule pathway"/>
    <property type="evidence" value="ECO:0007669"/>
    <property type="project" value="InterPro"/>
</dbReference>
<evidence type="ECO:0000256" key="3">
    <source>
        <dbReference type="ARBA" id="ARBA00023315"/>
    </source>
</evidence>
<dbReference type="EMBL" id="SLZY01000001">
    <property type="protein sequence ID" value="TCS73897.1"/>
    <property type="molecule type" value="Genomic_DNA"/>
</dbReference>
<evidence type="ECO:0000313" key="8">
    <source>
        <dbReference type="Proteomes" id="UP000295135"/>
    </source>
</evidence>
<keyword evidence="2 4" id="KW-0808">Transferase</keyword>
<feature type="domain" description="N-end aminoacyl transferase N-terminal" evidence="5">
    <location>
        <begin position="20"/>
        <end position="90"/>
    </location>
</feature>
<dbReference type="PANTHER" id="PTHR21367">
    <property type="entry name" value="ARGININE-TRNA-PROTEIN TRANSFERASE 1"/>
    <property type="match status" value="1"/>
</dbReference>
<dbReference type="NCBIfam" id="NF002346">
    <property type="entry name" value="PRK01305.2-3"/>
    <property type="match status" value="1"/>
</dbReference>
<comment type="catalytic activity">
    <reaction evidence="4">
        <text>N-terminal L-glutamyl-[protein] + L-leucyl-tRNA(Leu) = N-terminal L-leucyl-L-glutamyl-[protein] + tRNA(Leu) + H(+)</text>
        <dbReference type="Rhea" id="RHEA:50412"/>
        <dbReference type="Rhea" id="RHEA-COMP:9613"/>
        <dbReference type="Rhea" id="RHEA-COMP:9622"/>
        <dbReference type="Rhea" id="RHEA-COMP:12664"/>
        <dbReference type="Rhea" id="RHEA-COMP:12668"/>
        <dbReference type="ChEBI" id="CHEBI:15378"/>
        <dbReference type="ChEBI" id="CHEBI:64721"/>
        <dbReference type="ChEBI" id="CHEBI:78442"/>
        <dbReference type="ChEBI" id="CHEBI:78494"/>
        <dbReference type="ChEBI" id="CHEBI:133041"/>
        <dbReference type="EC" id="2.3.2.29"/>
    </reaction>
</comment>
<evidence type="ECO:0000256" key="4">
    <source>
        <dbReference type="HAMAP-Rule" id="MF_00689"/>
    </source>
</evidence>
<feature type="domain" description="N-end rule aminoacyl transferase C-terminal" evidence="6">
    <location>
        <begin position="110"/>
        <end position="230"/>
    </location>
</feature>
<dbReference type="SUPFAM" id="SSF55729">
    <property type="entry name" value="Acyl-CoA N-acyltransferases (Nat)"/>
    <property type="match status" value="1"/>
</dbReference>
<comment type="similarity">
    <text evidence="4">Belongs to the R-transferase family. Bpt subfamily.</text>
</comment>
<protein>
    <recommendedName>
        <fullName evidence="4">Aspartate/glutamate leucyltransferase</fullName>
        <ecNumber evidence="4">2.3.2.29</ecNumber>
    </recommendedName>
</protein>
<dbReference type="OrthoDB" id="9782022at2"/>